<dbReference type="Gene3D" id="3.30.710.10">
    <property type="entry name" value="Potassium Channel Kv1.1, Chain A"/>
    <property type="match status" value="1"/>
</dbReference>
<feature type="domain" description="C2H2-type" evidence="14">
    <location>
        <begin position="357"/>
        <end position="384"/>
    </location>
</feature>
<dbReference type="InterPro" id="IPR036236">
    <property type="entry name" value="Znf_C2H2_sf"/>
</dbReference>
<dbReference type="PROSITE" id="PS00028">
    <property type="entry name" value="ZINC_FINGER_C2H2_1"/>
    <property type="match status" value="1"/>
</dbReference>
<dbReference type="PROSITE" id="PS50097">
    <property type="entry name" value="BTB"/>
    <property type="match status" value="1"/>
</dbReference>
<evidence type="ECO:0000256" key="9">
    <source>
        <dbReference type="ARBA" id="ARBA00023163"/>
    </source>
</evidence>
<feature type="compositionally biased region" description="Low complexity" evidence="12">
    <location>
        <begin position="163"/>
        <end position="173"/>
    </location>
</feature>
<keyword evidence="16" id="KW-1185">Reference proteome</keyword>
<evidence type="ECO:0000256" key="12">
    <source>
        <dbReference type="SAM" id="MobiDB-lite"/>
    </source>
</evidence>
<dbReference type="GO" id="GO:0003006">
    <property type="term" value="P:developmental process involved in reproduction"/>
    <property type="evidence" value="ECO:0007669"/>
    <property type="project" value="UniProtKB-ARBA"/>
</dbReference>
<comment type="similarity">
    <text evidence="2">Belongs to the krueppel C2H2-type zinc-finger protein family.</text>
</comment>
<feature type="domain" description="BTB" evidence="13">
    <location>
        <begin position="31"/>
        <end position="96"/>
    </location>
</feature>
<evidence type="ECO:0008006" key="17">
    <source>
        <dbReference type="Google" id="ProtNLM"/>
    </source>
</evidence>
<dbReference type="GO" id="GO:0008270">
    <property type="term" value="F:zinc ion binding"/>
    <property type="evidence" value="ECO:0007669"/>
    <property type="project" value="UniProtKB-KW"/>
</dbReference>
<dbReference type="GO" id="GO:0005634">
    <property type="term" value="C:nucleus"/>
    <property type="evidence" value="ECO:0007669"/>
    <property type="project" value="UniProtKB-SubCell"/>
</dbReference>
<dbReference type="PROSITE" id="PS50157">
    <property type="entry name" value="ZINC_FINGER_C2H2_2"/>
    <property type="match status" value="2"/>
</dbReference>
<evidence type="ECO:0000256" key="7">
    <source>
        <dbReference type="ARBA" id="ARBA00023015"/>
    </source>
</evidence>
<evidence type="ECO:0000259" key="14">
    <source>
        <dbReference type="PROSITE" id="PS50157"/>
    </source>
</evidence>
<dbReference type="CDD" id="cd18315">
    <property type="entry name" value="BTB_POZ_BAB-like"/>
    <property type="match status" value="1"/>
</dbReference>
<dbReference type="GO" id="GO:0048666">
    <property type="term" value="P:neuron development"/>
    <property type="evidence" value="ECO:0007669"/>
    <property type="project" value="UniProtKB-ARBA"/>
</dbReference>
<keyword evidence="8" id="KW-0238">DNA-binding</keyword>
<feature type="region of interest" description="Disordered" evidence="12">
    <location>
        <begin position="119"/>
        <end position="298"/>
    </location>
</feature>
<evidence type="ECO:0000256" key="3">
    <source>
        <dbReference type="ARBA" id="ARBA00022723"/>
    </source>
</evidence>
<dbReference type="AlphaFoldDB" id="A0AAW0UVB2"/>
<dbReference type="SUPFAM" id="SSF54695">
    <property type="entry name" value="POZ domain"/>
    <property type="match status" value="1"/>
</dbReference>
<dbReference type="PANTHER" id="PTHR23110:SF99">
    <property type="entry name" value="BROAD-COMPLEX CORE PROTEIN ISOFORM 6"/>
    <property type="match status" value="1"/>
</dbReference>
<dbReference type="Proteomes" id="UP001487740">
    <property type="component" value="Unassembled WGS sequence"/>
</dbReference>
<evidence type="ECO:0000256" key="1">
    <source>
        <dbReference type="ARBA" id="ARBA00004123"/>
    </source>
</evidence>
<dbReference type="GO" id="GO:0006357">
    <property type="term" value="P:regulation of transcription by RNA polymerase II"/>
    <property type="evidence" value="ECO:0007669"/>
    <property type="project" value="TreeGrafter"/>
</dbReference>
<keyword evidence="9" id="KW-0804">Transcription</keyword>
<dbReference type="SMART" id="SM00225">
    <property type="entry name" value="BTB"/>
    <property type="match status" value="1"/>
</dbReference>
<feature type="domain" description="C2H2-type" evidence="14">
    <location>
        <begin position="385"/>
        <end position="413"/>
    </location>
</feature>
<evidence type="ECO:0000256" key="6">
    <source>
        <dbReference type="ARBA" id="ARBA00022833"/>
    </source>
</evidence>
<dbReference type="InterPro" id="IPR000210">
    <property type="entry name" value="BTB/POZ_dom"/>
</dbReference>
<accession>A0AAW0UVB2</accession>
<evidence type="ECO:0000256" key="5">
    <source>
        <dbReference type="ARBA" id="ARBA00022771"/>
    </source>
</evidence>
<dbReference type="InterPro" id="IPR013087">
    <property type="entry name" value="Znf_C2H2_type"/>
</dbReference>
<dbReference type="EMBL" id="JARAKH010000005">
    <property type="protein sequence ID" value="KAK8404059.1"/>
    <property type="molecule type" value="Genomic_DNA"/>
</dbReference>
<organism evidence="15 16">
    <name type="scientific">Scylla paramamosain</name>
    <name type="common">Mud crab</name>
    <dbReference type="NCBI Taxonomy" id="85552"/>
    <lineage>
        <taxon>Eukaryota</taxon>
        <taxon>Metazoa</taxon>
        <taxon>Ecdysozoa</taxon>
        <taxon>Arthropoda</taxon>
        <taxon>Crustacea</taxon>
        <taxon>Multicrustacea</taxon>
        <taxon>Malacostraca</taxon>
        <taxon>Eumalacostraca</taxon>
        <taxon>Eucarida</taxon>
        <taxon>Decapoda</taxon>
        <taxon>Pleocyemata</taxon>
        <taxon>Brachyura</taxon>
        <taxon>Eubrachyura</taxon>
        <taxon>Portunoidea</taxon>
        <taxon>Portunidae</taxon>
        <taxon>Portuninae</taxon>
        <taxon>Scylla</taxon>
    </lineage>
</organism>
<evidence type="ECO:0000256" key="2">
    <source>
        <dbReference type="ARBA" id="ARBA00006991"/>
    </source>
</evidence>
<proteinExistence type="inferred from homology"/>
<dbReference type="SMART" id="SM00355">
    <property type="entry name" value="ZnF_C2H2"/>
    <property type="match status" value="2"/>
</dbReference>
<dbReference type="InterPro" id="IPR011333">
    <property type="entry name" value="SKP1/BTB/POZ_sf"/>
</dbReference>
<keyword evidence="10" id="KW-0539">Nucleus</keyword>
<evidence type="ECO:0000256" key="8">
    <source>
        <dbReference type="ARBA" id="ARBA00023125"/>
    </source>
</evidence>
<protein>
    <recommendedName>
        <fullName evidence="17">Longitudinals lacking protein</fullName>
    </recommendedName>
</protein>
<dbReference type="InterPro" id="IPR051095">
    <property type="entry name" value="Dros_DevTransReg"/>
</dbReference>
<comment type="subcellular location">
    <subcellularLocation>
        <location evidence="1">Nucleus</location>
    </subcellularLocation>
</comment>
<keyword evidence="3" id="KW-0479">Metal-binding</keyword>
<evidence type="ECO:0000256" key="4">
    <source>
        <dbReference type="ARBA" id="ARBA00022737"/>
    </source>
</evidence>
<dbReference type="Gene3D" id="3.30.160.60">
    <property type="entry name" value="Classic Zinc Finger"/>
    <property type="match status" value="2"/>
</dbReference>
<evidence type="ECO:0000313" key="16">
    <source>
        <dbReference type="Proteomes" id="UP001487740"/>
    </source>
</evidence>
<gene>
    <name evidence="15" type="ORF">O3P69_000253</name>
</gene>
<keyword evidence="7" id="KW-0805">Transcription regulation</keyword>
<dbReference type="GO" id="GO:0003677">
    <property type="term" value="F:DNA binding"/>
    <property type="evidence" value="ECO:0007669"/>
    <property type="project" value="UniProtKB-KW"/>
</dbReference>
<dbReference type="Pfam" id="PF00651">
    <property type="entry name" value="BTB"/>
    <property type="match status" value="1"/>
</dbReference>
<evidence type="ECO:0000256" key="11">
    <source>
        <dbReference type="PROSITE-ProRule" id="PRU00042"/>
    </source>
</evidence>
<keyword evidence="5 11" id="KW-0863">Zinc-finger</keyword>
<keyword evidence="4" id="KW-0677">Repeat</keyword>
<feature type="compositionally biased region" description="Basic and acidic residues" evidence="12">
    <location>
        <begin position="120"/>
        <end position="138"/>
    </location>
</feature>
<evidence type="ECO:0000256" key="10">
    <source>
        <dbReference type="ARBA" id="ARBA00023242"/>
    </source>
</evidence>
<dbReference type="SUPFAM" id="SSF57667">
    <property type="entry name" value="beta-beta-alpha zinc fingers"/>
    <property type="match status" value="1"/>
</dbReference>
<sequence>MEDGLLSLKWNNHKTTFFDILRVLREKANYTDATIAVEGKFYPVHKLVMSTCSEYFSEIFERTPCKSPVIVLKDVRSQDMDALLDYMYLGEVNVNQNDLASLLKTAECLRIKGLAVPDEDPTKTKKQLLPDDRRESPPPKRRRHEDPSSTSQTLRPTSPPASSPSKNSSTSGTAGDRAGAQRTSSLPGTQSQDSSHDSSIDPPPMVKVEMEEAEDLEDGYRRDNSYEGGSINEGDGGDYGSEVSKSEHDPENYGGGSYAGPSLQQGGDLPWEEGDSSSFPPEGFSGDHPGGQQPQGALGGYGGVALGLVAQAMSRLYMGHAPPGEAHPVSTFIGDPPACHLLPPLDYIPPDDERPDHSCRFCGKHCETPSQLAIHLRAHTGERPYRCPYCDYRATQKHHLKSHLQRRHKEQAPDAVQ</sequence>
<dbReference type="FunFam" id="3.30.160.60:FF:000075">
    <property type="entry name" value="Putative zinc finger protein 536"/>
    <property type="match status" value="1"/>
</dbReference>
<reference evidence="15 16" key="1">
    <citation type="submission" date="2023-03" db="EMBL/GenBank/DDBJ databases">
        <title>High-quality genome of Scylla paramamosain provides insights in environmental adaptation.</title>
        <authorList>
            <person name="Zhang L."/>
        </authorList>
    </citation>
    <scope>NUCLEOTIDE SEQUENCE [LARGE SCALE GENOMIC DNA]</scope>
    <source>
        <strain evidence="15">LZ_2023a</strain>
        <tissue evidence="15">Muscle</tissue>
    </source>
</reference>
<feature type="compositionally biased region" description="Polar residues" evidence="12">
    <location>
        <begin position="181"/>
        <end position="190"/>
    </location>
</feature>
<name>A0AAW0UVB2_SCYPA</name>
<keyword evidence="6" id="KW-0862">Zinc</keyword>
<comment type="caution">
    <text evidence="15">The sequence shown here is derived from an EMBL/GenBank/DDBJ whole genome shotgun (WGS) entry which is preliminary data.</text>
</comment>
<dbReference type="GO" id="GO:0048513">
    <property type="term" value="P:animal organ development"/>
    <property type="evidence" value="ECO:0007669"/>
    <property type="project" value="UniProtKB-ARBA"/>
</dbReference>
<dbReference type="PANTHER" id="PTHR23110">
    <property type="entry name" value="BTB DOMAIN TRANSCRIPTION FACTOR"/>
    <property type="match status" value="1"/>
</dbReference>
<evidence type="ECO:0000259" key="13">
    <source>
        <dbReference type="PROSITE" id="PS50097"/>
    </source>
</evidence>
<evidence type="ECO:0000313" key="15">
    <source>
        <dbReference type="EMBL" id="KAK8404059.1"/>
    </source>
</evidence>
<dbReference type="Pfam" id="PF00096">
    <property type="entry name" value="zf-C2H2"/>
    <property type="match status" value="1"/>
</dbReference>